<evidence type="ECO:0000313" key="4">
    <source>
        <dbReference type="EMBL" id="MBM7853583.1"/>
    </source>
</evidence>
<comment type="caution">
    <text evidence="3">The sequence shown here is derived from an EMBL/GenBank/DDBJ whole genome shotgun (WGS) entry which is preliminary data.</text>
</comment>
<reference evidence="3" key="3">
    <citation type="submission" date="2023-01" db="EMBL/GenBank/DDBJ databases">
        <authorList>
            <person name="Sun Q."/>
            <person name="Evtushenko L."/>
        </authorList>
    </citation>
    <scope>NUCLEOTIDE SEQUENCE</scope>
    <source>
        <strain evidence="3">VKM B-1606</strain>
    </source>
</reference>
<feature type="region of interest" description="Disordered" evidence="1">
    <location>
        <begin position="85"/>
        <end position="104"/>
    </location>
</feature>
<feature type="compositionally biased region" description="Low complexity" evidence="1">
    <location>
        <begin position="151"/>
        <end position="161"/>
    </location>
</feature>
<evidence type="ECO:0000313" key="5">
    <source>
        <dbReference type="Proteomes" id="UP000758856"/>
    </source>
</evidence>
<keyword evidence="2" id="KW-1133">Transmembrane helix</keyword>
<feature type="region of interest" description="Disordered" evidence="1">
    <location>
        <begin position="1"/>
        <end position="28"/>
    </location>
</feature>
<keyword evidence="2" id="KW-0472">Membrane</keyword>
<dbReference type="EMBL" id="JAFBCY010000005">
    <property type="protein sequence ID" value="MBM7853583.1"/>
    <property type="molecule type" value="Genomic_DNA"/>
</dbReference>
<dbReference type="AlphaFoldDB" id="A0A9W6IX20"/>
<feature type="transmembrane region" description="Helical" evidence="2">
    <location>
        <begin position="33"/>
        <end position="53"/>
    </location>
</feature>
<accession>A0A9W6IX20</accession>
<protein>
    <submittedName>
        <fullName evidence="3">Uncharacterized protein</fullName>
    </submittedName>
</protein>
<feature type="region of interest" description="Disordered" evidence="1">
    <location>
        <begin position="132"/>
        <end position="205"/>
    </location>
</feature>
<proteinExistence type="predicted"/>
<dbReference type="Proteomes" id="UP000758856">
    <property type="component" value="Unassembled WGS sequence"/>
</dbReference>
<dbReference type="EMBL" id="BSFF01000009">
    <property type="protein sequence ID" value="GLK57202.1"/>
    <property type="molecule type" value="Genomic_DNA"/>
</dbReference>
<dbReference type="Proteomes" id="UP001143400">
    <property type="component" value="Unassembled WGS sequence"/>
</dbReference>
<reference evidence="4 5" key="2">
    <citation type="submission" date="2021-01" db="EMBL/GenBank/DDBJ databases">
        <title>Genomic Encyclopedia of Type Strains, Phase IV (KMG-IV): sequencing the most valuable type-strain genomes for metagenomic binning, comparative biology and taxonomic classification.</title>
        <authorList>
            <person name="Goeker M."/>
        </authorList>
    </citation>
    <scope>NUCLEOTIDE SEQUENCE [LARGE SCALE GENOMIC DNA]</scope>
    <source>
        <strain evidence="4 5">DSM 6130</strain>
    </source>
</reference>
<evidence type="ECO:0000256" key="1">
    <source>
        <dbReference type="SAM" id="MobiDB-lite"/>
    </source>
</evidence>
<gene>
    <name evidence="3" type="ORF">GCM10008170_32220</name>
    <name evidence="4" type="ORF">JOD31_003844</name>
</gene>
<dbReference type="RefSeq" id="WP_204952023.1">
    <property type="nucleotide sequence ID" value="NZ_BSFF01000009.1"/>
</dbReference>
<reference evidence="3" key="1">
    <citation type="journal article" date="2014" name="Int. J. Syst. Evol. Microbiol.">
        <title>Complete genome sequence of Corynebacterium casei LMG S-19264T (=DSM 44701T), isolated from a smear-ripened cheese.</title>
        <authorList>
            <consortium name="US DOE Joint Genome Institute (JGI-PGF)"/>
            <person name="Walter F."/>
            <person name="Albersmeier A."/>
            <person name="Kalinowski J."/>
            <person name="Ruckert C."/>
        </authorList>
    </citation>
    <scope>NUCLEOTIDE SEQUENCE</scope>
    <source>
        <strain evidence="3">VKM B-1606</strain>
    </source>
</reference>
<evidence type="ECO:0000256" key="2">
    <source>
        <dbReference type="SAM" id="Phobius"/>
    </source>
</evidence>
<evidence type="ECO:0000313" key="3">
    <source>
        <dbReference type="EMBL" id="GLK57202.1"/>
    </source>
</evidence>
<sequence length="306" mass="32497">MSDSMKGKSRVPATTTGGDPLRRRSATTSGRRLRRFGLVLGIVGVTSLAAAYAGSSLIDRDAPATPEKSAAAPATDPKLAALEAERERAADAAARREAKRLDDDARKAVVERELAELERQRDALKREVAELAAPLSSPEQPAARPEGPTQPDEAQADVAEAPADEAGEAPAARAARTDQGPIVARASTERDQPERSAATVDDPLTAEPEGSVRVFIHVRASDARAIARARAVAAELEREGVAVAGIRGVPFPVRQDAMRYFYDADRGSLDALSRAVEGAVGVAPRAQDFRRYGAPPRRGTLELWLS</sequence>
<organism evidence="3 6">
    <name type="scientific">Methylopila capsulata</name>
    <dbReference type="NCBI Taxonomy" id="61654"/>
    <lineage>
        <taxon>Bacteria</taxon>
        <taxon>Pseudomonadati</taxon>
        <taxon>Pseudomonadota</taxon>
        <taxon>Alphaproteobacteria</taxon>
        <taxon>Hyphomicrobiales</taxon>
        <taxon>Methylopilaceae</taxon>
        <taxon>Methylopila</taxon>
    </lineage>
</organism>
<keyword evidence="5" id="KW-1185">Reference proteome</keyword>
<keyword evidence="2" id="KW-0812">Transmembrane</keyword>
<evidence type="ECO:0000313" key="6">
    <source>
        <dbReference type="Proteomes" id="UP001143400"/>
    </source>
</evidence>
<name>A0A9W6IX20_9HYPH</name>